<dbReference type="SUPFAM" id="SSF46626">
    <property type="entry name" value="Cytochrome c"/>
    <property type="match status" value="1"/>
</dbReference>
<dbReference type="InterPro" id="IPR017512">
    <property type="entry name" value="PQQ_MeOH/EtOH_DH"/>
</dbReference>
<dbReference type="InterPro" id="IPR018391">
    <property type="entry name" value="PQQ_b-propeller_rpt"/>
</dbReference>
<evidence type="ECO:0000313" key="16">
    <source>
        <dbReference type="Proteomes" id="UP001556118"/>
    </source>
</evidence>
<dbReference type="PANTHER" id="PTHR32303">
    <property type="entry name" value="QUINOPROTEIN ALCOHOL DEHYDROGENASE (CYTOCHROME C)"/>
    <property type="match status" value="1"/>
</dbReference>
<dbReference type="NCBIfam" id="TIGR03075">
    <property type="entry name" value="PQQ_enz_alc_DH"/>
    <property type="match status" value="1"/>
</dbReference>
<keyword evidence="11" id="KW-1015">Disulfide bond</keyword>
<dbReference type="EC" id="1.1.2.-" evidence="15"/>
<comment type="similarity">
    <text evidence="3">Belongs to the bacterial PQQ dehydrogenase family.</text>
</comment>
<feature type="signal peptide" evidence="13">
    <location>
        <begin position="1"/>
        <end position="21"/>
    </location>
</feature>
<keyword evidence="8" id="KW-0634">PQQ</keyword>
<dbReference type="GO" id="GO:0016491">
    <property type="term" value="F:oxidoreductase activity"/>
    <property type="evidence" value="ECO:0007669"/>
    <property type="project" value="UniProtKB-KW"/>
</dbReference>
<dbReference type="InterPro" id="IPR009056">
    <property type="entry name" value="Cyt_c-like_dom"/>
</dbReference>
<comment type="caution">
    <text evidence="15">The sequence shown here is derived from an EMBL/GenBank/DDBJ whole genome shotgun (WGS) entry which is preliminary data.</text>
</comment>
<keyword evidence="4 12" id="KW-0349">Heme</keyword>
<evidence type="ECO:0000256" key="7">
    <source>
        <dbReference type="ARBA" id="ARBA00022837"/>
    </source>
</evidence>
<sequence length="686" mass="73000">MPRLVTAVTALALIMAGCTQGGTADQDYGAGADWPFHGGNVDESGFSRLADIDLGNVERLGLAWSLDLPGEVTLEATPLAVGGILYFSGTYSAVYAVDGGTGKLLWRYDPEIWKHDPERMRLNFAANRGVAYANGRVFVTSFDGRMIALDAKTGKELWSTPTLAPGTAYFSTGAPLAFGDKVMIGNGGGDFGSRGYVTAYDQVTGAQVWRFYTVPGTPEQNKGDPAMEAAARTWTGEYWKTGTGGTAWNSMIYDPELGRVYVGTGNSGPYDPAVRSPGGGDNLYLVSIVALDANTGKYVWHYQQNPREAWDHKSTANIISATLEVEGKPRKVLLHAPTNGFFYVLDRGTGKLISAEKTGKVTWADRIDLKTGRPVERPGIRYENASFDMYPGPSGRHNWQPMAYSPRTGLVYMPAQNQGIRFAKSTSGGGDVNPAGAMTLIDENPDDRTGWLLAWDPKAQKEAWKVKLDTFWNGGVLATGGGLVFQGTADGQFSAYDGESGSRIWQFDAGHGFLGAPISYAVEGRQYIAILSGYGGAAPVGGNNVGWKYGAQPRRLLAFALDGKTTLPAGTPASTSVVAVDDPAIHLVEADVAAGASLFVACSLCHGKDAVGGGTAPDLRKSAVVLDAAAFRSVVHDGALQRAGMPKFGELTDTQLDQLRAYIVARSREARGTREAAPRSAPAGQF</sequence>
<dbReference type="Proteomes" id="UP001556118">
    <property type="component" value="Unassembled WGS sequence"/>
</dbReference>
<evidence type="ECO:0000256" key="5">
    <source>
        <dbReference type="ARBA" id="ARBA00022723"/>
    </source>
</evidence>
<protein>
    <submittedName>
        <fullName evidence="15">PQQ-dependent dehydrogenase, methanol/ethanol family</fullName>
        <ecNumber evidence="15">1.1.2.-</ecNumber>
    </submittedName>
</protein>
<organism evidence="15 16">
    <name type="scientific">Novosphingobium rhizovicinum</name>
    <dbReference type="NCBI Taxonomy" id="3228928"/>
    <lineage>
        <taxon>Bacteria</taxon>
        <taxon>Pseudomonadati</taxon>
        <taxon>Pseudomonadota</taxon>
        <taxon>Alphaproteobacteria</taxon>
        <taxon>Sphingomonadales</taxon>
        <taxon>Sphingomonadaceae</taxon>
        <taxon>Novosphingobium</taxon>
    </lineage>
</organism>
<dbReference type="InterPro" id="IPR011047">
    <property type="entry name" value="Quinoprotein_ADH-like_sf"/>
</dbReference>
<dbReference type="Pfam" id="PF13442">
    <property type="entry name" value="Cytochrome_CBB3"/>
    <property type="match status" value="1"/>
</dbReference>
<evidence type="ECO:0000256" key="12">
    <source>
        <dbReference type="PROSITE-ProRule" id="PRU00433"/>
    </source>
</evidence>
<dbReference type="InterPro" id="IPR002372">
    <property type="entry name" value="PQQ_rpt_dom"/>
</dbReference>
<keyword evidence="7" id="KW-0106">Calcium</keyword>
<evidence type="ECO:0000256" key="13">
    <source>
        <dbReference type="SAM" id="SignalP"/>
    </source>
</evidence>
<dbReference type="Pfam" id="PF01011">
    <property type="entry name" value="PQQ"/>
    <property type="match status" value="2"/>
</dbReference>
<dbReference type="SUPFAM" id="SSF50998">
    <property type="entry name" value="Quinoprotein alcohol dehydrogenase-like"/>
    <property type="match status" value="1"/>
</dbReference>
<keyword evidence="5 12" id="KW-0479">Metal-binding</keyword>
<evidence type="ECO:0000256" key="9">
    <source>
        <dbReference type="ARBA" id="ARBA00023002"/>
    </source>
</evidence>
<dbReference type="RefSeq" id="WP_367775239.1">
    <property type="nucleotide sequence ID" value="NZ_JBFNXR010000054.1"/>
</dbReference>
<dbReference type="PROSITE" id="PS51257">
    <property type="entry name" value="PROKAR_LIPOPROTEIN"/>
    <property type="match status" value="1"/>
</dbReference>
<evidence type="ECO:0000256" key="10">
    <source>
        <dbReference type="ARBA" id="ARBA00023004"/>
    </source>
</evidence>
<feature type="domain" description="Cytochrome c" evidence="14">
    <location>
        <begin position="590"/>
        <end position="667"/>
    </location>
</feature>
<evidence type="ECO:0000256" key="4">
    <source>
        <dbReference type="ARBA" id="ARBA00022617"/>
    </source>
</evidence>
<dbReference type="EMBL" id="JBFNXR010000054">
    <property type="protein sequence ID" value="MEW9856758.1"/>
    <property type="molecule type" value="Genomic_DNA"/>
</dbReference>
<comment type="cofactor">
    <cofactor evidence="1">
        <name>Ca(2+)</name>
        <dbReference type="ChEBI" id="CHEBI:29108"/>
    </cofactor>
</comment>
<evidence type="ECO:0000256" key="1">
    <source>
        <dbReference type="ARBA" id="ARBA00001913"/>
    </source>
</evidence>
<keyword evidence="6 13" id="KW-0732">Signal</keyword>
<dbReference type="SMART" id="SM00564">
    <property type="entry name" value="PQQ"/>
    <property type="match status" value="5"/>
</dbReference>
<gene>
    <name evidence="15" type="ORF">ABUH87_16640</name>
</gene>
<dbReference type="InterPro" id="IPR036909">
    <property type="entry name" value="Cyt_c-like_dom_sf"/>
</dbReference>
<name>A0ABV3RF81_9SPHN</name>
<keyword evidence="10 12" id="KW-0408">Iron</keyword>
<proteinExistence type="inferred from homology"/>
<reference evidence="15 16" key="1">
    <citation type="submission" date="2024-06" db="EMBL/GenBank/DDBJ databases">
        <title>Novosphingobium rhizovicinus M1R2S20.</title>
        <authorList>
            <person name="Sun J.-Q."/>
        </authorList>
    </citation>
    <scope>NUCLEOTIDE SEQUENCE [LARGE SCALE GENOMIC DNA]</scope>
    <source>
        <strain evidence="15 16">M1R2S20</strain>
    </source>
</reference>
<evidence type="ECO:0000259" key="14">
    <source>
        <dbReference type="PROSITE" id="PS51007"/>
    </source>
</evidence>
<keyword evidence="9 15" id="KW-0560">Oxidoreductase</keyword>
<dbReference type="PROSITE" id="PS51007">
    <property type="entry name" value="CYTC"/>
    <property type="match status" value="1"/>
</dbReference>
<accession>A0ABV3RF81</accession>
<keyword evidence="16" id="KW-1185">Reference proteome</keyword>
<evidence type="ECO:0000256" key="6">
    <source>
        <dbReference type="ARBA" id="ARBA00022729"/>
    </source>
</evidence>
<evidence type="ECO:0000256" key="11">
    <source>
        <dbReference type="ARBA" id="ARBA00023157"/>
    </source>
</evidence>
<dbReference type="Gene3D" id="2.140.10.10">
    <property type="entry name" value="Quinoprotein alcohol dehydrogenase-like superfamily"/>
    <property type="match status" value="1"/>
</dbReference>
<evidence type="ECO:0000256" key="3">
    <source>
        <dbReference type="ARBA" id="ARBA00008156"/>
    </source>
</evidence>
<comment type="cofactor">
    <cofactor evidence="2">
        <name>pyrroloquinoline quinone</name>
        <dbReference type="ChEBI" id="CHEBI:58442"/>
    </cofactor>
</comment>
<dbReference type="Gene3D" id="1.10.760.10">
    <property type="entry name" value="Cytochrome c-like domain"/>
    <property type="match status" value="1"/>
</dbReference>
<evidence type="ECO:0000313" key="15">
    <source>
        <dbReference type="EMBL" id="MEW9856758.1"/>
    </source>
</evidence>
<feature type="chain" id="PRO_5045807904" evidence="13">
    <location>
        <begin position="22"/>
        <end position="686"/>
    </location>
</feature>
<evidence type="ECO:0000256" key="8">
    <source>
        <dbReference type="ARBA" id="ARBA00022891"/>
    </source>
</evidence>
<evidence type="ECO:0000256" key="2">
    <source>
        <dbReference type="ARBA" id="ARBA00001931"/>
    </source>
</evidence>